<dbReference type="AlphaFoldDB" id="A0AAD4CK46"/>
<protein>
    <recommendedName>
        <fullName evidence="6">mannan endo-1,4-beta-mannosidase</fullName>
        <ecNumber evidence="6">3.2.1.78</ecNumber>
    </recommendedName>
</protein>
<evidence type="ECO:0000256" key="15">
    <source>
        <dbReference type="SAM" id="Phobius"/>
    </source>
</evidence>
<evidence type="ECO:0000256" key="5">
    <source>
        <dbReference type="ARBA" id="ARBA00005641"/>
    </source>
</evidence>
<evidence type="ECO:0000256" key="6">
    <source>
        <dbReference type="ARBA" id="ARBA00012706"/>
    </source>
</evidence>
<feature type="transmembrane region" description="Helical" evidence="15">
    <location>
        <begin position="88"/>
        <end position="107"/>
    </location>
</feature>
<comment type="catalytic activity">
    <reaction evidence="1">
        <text>Random hydrolysis of (1-&gt;4)-beta-D-mannosidic linkages in mannans, galactomannans and glucomannans.</text>
        <dbReference type="EC" id="3.2.1.78"/>
    </reaction>
</comment>
<dbReference type="GO" id="GO:0005886">
    <property type="term" value="C:plasma membrane"/>
    <property type="evidence" value="ECO:0007669"/>
    <property type="project" value="TreeGrafter"/>
</dbReference>
<feature type="transmembrane region" description="Helical" evidence="15">
    <location>
        <begin position="318"/>
        <end position="338"/>
    </location>
</feature>
<dbReference type="Pfam" id="PF00150">
    <property type="entry name" value="Cellulase"/>
    <property type="match status" value="1"/>
</dbReference>
<evidence type="ECO:0000256" key="7">
    <source>
        <dbReference type="ARBA" id="ARBA00022525"/>
    </source>
</evidence>
<dbReference type="InterPro" id="IPR011701">
    <property type="entry name" value="MFS"/>
</dbReference>
<keyword evidence="13" id="KW-0119">Carbohydrate metabolism</keyword>
<evidence type="ECO:0000256" key="9">
    <source>
        <dbReference type="ARBA" id="ARBA00022729"/>
    </source>
</evidence>
<dbReference type="GO" id="GO:0046355">
    <property type="term" value="P:mannan catabolic process"/>
    <property type="evidence" value="ECO:0007669"/>
    <property type="project" value="UniProtKB-ARBA"/>
</dbReference>
<gene>
    <name evidence="17" type="ORF">FE257_009646</name>
</gene>
<evidence type="ECO:0000256" key="2">
    <source>
        <dbReference type="ARBA" id="ARBA00002993"/>
    </source>
</evidence>
<reference evidence="17" key="2">
    <citation type="submission" date="2020-02" db="EMBL/GenBank/DDBJ databases">
        <authorList>
            <person name="Gilchrist C.L.M."/>
            <person name="Chooi Y.-H."/>
        </authorList>
    </citation>
    <scope>NUCLEOTIDE SEQUENCE</scope>
    <source>
        <strain evidence="17">MST-FP2251</strain>
    </source>
</reference>
<keyword evidence="10" id="KW-0378">Hydrolase</keyword>
<feature type="domain" description="Major facilitator superfamily (MFS) profile" evidence="16">
    <location>
        <begin position="53"/>
        <end position="444"/>
    </location>
</feature>
<accession>A0AAD4CK46</accession>
<comment type="similarity">
    <text evidence="5">Belongs to the glycosyl hydrolase 5 (cellulase A) family.</text>
</comment>
<dbReference type="InterPro" id="IPR036259">
    <property type="entry name" value="MFS_trans_sf"/>
</dbReference>
<feature type="transmembrane region" description="Helical" evidence="15">
    <location>
        <begin position="394"/>
        <end position="417"/>
    </location>
</feature>
<comment type="subcellular location">
    <subcellularLocation>
        <location evidence="3">Membrane</location>
        <topology evidence="3">Multi-pass membrane protein</topology>
    </subcellularLocation>
    <subcellularLocation>
        <location evidence="4">Secreted</location>
    </subcellularLocation>
</comment>
<dbReference type="GO" id="GO:0016985">
    <property type="term" value="F:mannan endo-1,4-beta-mannosidase activity"/>
    <property type="evidence" value="ECO:0007669"/>
    <property type="project" value="UniProtKB-EC"/>
</dbReference>
<keyword evidence="18" id="KW-1185">Reference proteome</keyword>
<evidence type="ECO:0000256" key="10">
    <source>
        <dbReference type="ARBA" id="ARBA00022801"/>
    </source>
</evidence>
<keyword evidence="14" id="KW-0326">Glycosidase</keyword>
<evidence type="ECO:0000313" key="18">
    <source>
        <dbReference type="Proteomes" id="UP001194746"/>
    </source>
</evidence>
<dbReference type="Gene3D" id="3.20.20.80">
    <property type="entry name" value="Glycosidases"/>
    <property type="match status" value="1"/>
</dbReference>
<comment type="function">
    <text evidence="2">Endo-1,4-mannanase, a crucial enzyme for depolymerization of seed galactomannans and wood galactoglucomannans.</text>
</comment>
<dbReference type="InterPro" id="IPR020846">
    <property type="entry name" value="MFS_dom"/>
</dbReference>
<feature type="transmembrane region" description="Helical" evidence="15">
    <location>
        <begin position="274"/>
        <end position="298"/>
    </location>
</feature>
<evidence type="ECO:0000256" key="3">
    <source>
        <dbReference type="ARBA" id="ARBA00004141"/>
    </source>
</evidence>
<evidence type="ECO:0000256" key="11">
    <source>
        <dbReference type="ARBA" id="ARBA00022989"/>
    </source>
</evidence>
<dbReference type="InterPro" id="IPR001547">
    <property type="entry name" value="Glyco_hydro_5"/>
</dbReference>
<dbReference type="SUPFAM" id="SSF51445">
    <property type="entry name" value="(Trans)glycosidases"/>
    <property type="match status" value="1"/>
</dbReference>
<keyword evidence="11 15" id="KW-1133">Transmembrane helix</keyword>
<feature type="transmembrane region" description="Helical" evidence="15">
    <location>
        <begin position="119"/>
        <end position="142"/>
    </location>
</feature>
<name>A0AAD4CK46_ASPNN</name>
<evidence type="ECO:0000256" key="14">
    <source>
        <dbReference type="ARBA" id="ARBA00023295"/>
    </source>
</evidence>
<dbReference type="GO" id="GO:0005576">
    <property type="term" value="C:extracellular region"/>
    <property type="evidence" value="ECO:0007669"/>
    <property type="project" value="UniProtKB-SubCell"/>
</dbReference>
<organism evidence="17 18">
    <name type="scientific">Aspergillus nanangensis</name>
    <dbReference type="NCBI Taxonomy" id="2582783"/>
    <lineage>
        <taxon>Eukaryota</taxon>
        <taxon>Fungi</taxon>
        <taxon>Dikarya</taxon>
        <taxon>Ascomycota</taxon>
        <taxon>Pezizomycotina</taxon>
        <taxon>Eurotiomycetes</taxon>
        <taxon>Eurotiomycetidae</taxon>
        <taxon>Eurotiales</taxon>
        <taxon>Aspergillaceae</taxon>
        <taxon>Aspergillus</taxon>
        <taxon>Aspergillus subgen. Circumdati</taxon>
    </lineage>
</organism>
<evidence type="ECO:0000256" key="4">
    <source>
        <dbReference type="ARBA" id="ARBA00004613"/>
    </source>
</evidence>
<keyword evidence="9" id="KW-0732">Signal</keyword>
<feature type="transmembrane region" description="Helical" evidence="15">
    <location>
        <begin position="148"/>
        <end position="166"/>
    </location>
</feature>
<sequence>MEQPHAKSGCSDQKQGNHIEDVHSLKPQAELQFSEPVDLNDPRNWPSWKKDINLALMAFHALMTNFVGAGIIPVYTTFAEEFDVSVQQISYFTSIHILFTGLVPFFLVPFSNRYGRRPVWLVSTLLAAVFNIGCAKSSSYAAMMTCRVFCSIFLSAPFALGALVVVETYHEYERGIRMGIWAAMISLGPPLGPFVMGFVAQRVGWPWIYWTFAITSAVQFVLLSIFSPETLYVKGGAAAPTEEKRSSWQSQSFYFHRINPAPLTRAELYRPFELLTCLTVMIPIYAHSMVFNLVAGMLTVEIPQLFGPRFAFNAQQTGLQFIGIIVGTILAEIFNAVTLHGLRVRAAKRGSQPVQPQQYLLVSYGGFLCTIAGLVMFCLLFSKTTSPMQYSVWPIVGIGVAGFGNQVVATFLVNYVIQQQAEDASAASIVLGFVRQTCVETPDPVPERPRAAKQSTGGGSIAKPDGLSFSIDGETGYFAGSNAYWLPFLTNDADVDSVFDHLQQTGLKVLRTWGFNDVNTIPSAGTVYFQFHGQGNTTINTGANGLQRLDYVVSAAEKAGIKLIIPFVNNWDDYGGMDAYVTAYGGSKTGWYTNEKIQGVYQAYIKAVVSRYKDSEAIFAWELGNEPRCQGCDTDVIYNWATATSAFIKSLDPDHMVAVGDEGMGLTVGSDDSYPYSTDEGSDFAKNLDIPDIDFGTFHLYTTDWGITDNSWGNGWIESHAKACEAAGKPCVFEEYGMKGDHCTAEIEWQKTSLNTTGMGGDMFWQYGQTLSSGDSPDDQYTIYYGTDDWDCAVVDHVSQI</sequence>
<evidence type="ECO:0000256" key="1">
    <source>
        <dbReference type="ARBA" id="ARBA00001678"/>
    </source>
</evidence>
<feature type="transmembrane region" description="Helical" evidence="15">
    <location>
        <begin position="207"/>
        <end position="226"/>
    </location>
</feature>
<keyword evidence="8 15" id="KW-0812">Transmembrane</keyword>
<dbReference type="PROSITE" id="PS50850">
    <property type="entry name" value="MFS"/>
    <property type="match status" value="1"/>
</dbReference>
<feature type="transmembrane region" description="Helical" evidence="15">
    <location>
        <begin position="52"/>
        <end position="76"/>
    </location>
</feature>
<proteinExistence type="inferred from homology"/>
<evidence type="ECO:0000313" key="17">
    <source>
        <dbReference type="EMBL" id="KAF9887693.1"/>
    </source>
</evidence>
<dbReference type="PANTHER" id="PTHR23502">
    <property type="entry name" value="MAJOR FACILITATOR SUPERFAMILY"/>
    <property type="match status" value="1"/>
</dbReference>
<dbReference type="Pfam" id="PF07690">
    <property type="entry name" value="MFS_1"/>
    <property type="match status" value="1"/>
</dbReference>
<dbReference type="FunFam" id="3.20.20.80:FF:000076">
    <property type="entry name" value="Mannan endo-1,4-beta-mannosidase A"/>
    <property type="match status" value="1"/>
</dbReference>
<dbReference type="Gene3D" id="1.20.1250.20">
    <property type="entry name" value="MFS general substrate transporter like domains"/>
    <property type="match status" value="1"/>
</dbReference>
<reference evidence="17" key="1">
    <citation type="journal article" date="2019" name="Beilstein J. Org. Chem.">
        <title>Nanangenines: drimane sesquiterpenoids as the dominant metabolite cohort of a novel Australian fungus, Aspergillus nanangensis.</title>
        <authorList>
            <person name="Lacey H.J."/>
            <person name="Gilchrist C.L.M."/>
            <person name="Crombie A."/>
            <person name="Kalaitzis J.A."/>
            <person name="Vuong D."/>
            <person name="Rutledge P.J."/>
            <person name="Turner P."/>
            <person name="Pitt J.I."/>
            <person name="Lacey E."/>
            <person name="Chooi Y.H."/>
            <person name="Piggott A.M."/>
        </authorList>
    </citation>
    <scope>NUCLEOTIDE SEQUENCE</scope>
    <source>
        <strain evidence="17">MST-FP2251</strain>
    </source>
</reference>
<dbReference type="InterPro" id="IPR017853">
    <property type="entry name" value="GH"/>
</dbReference>
<feature type="transmembrane region" description="Helical" evidence="15">
    <location>
        <begin position="178"/>
        <end position="201"/>
    </location>
</feature>
<dbReference type="Proteomes" id="UP001194746">
    <property type="component" value="Unassembled WGS sequence"/>
</dbReference>
<dbReference type="EC" id="3.2.1.78" evidence="6"/>
<keyword evidence="12 15" id="KW-0472">Membrane</keyword>
<evidence type="ECO:0000259" key="16">
    <source>
        <dbReference type="PROSITE" id="PS50850"/>
    </source>
</evidence>
<dbReference type="GO" id="GO:0022857">
    <property type="term" value="F:transmembrane transporter activity"/>
    <property type="evidence" value="ECO:0007669"/>
    <property type="project" value="InterPro"/>
</dbReference>
<dbReference type="SUPFAM" id="SSF103473">
    <property type="entry name" value="MFS general substrate transporter"/>
    <property type="match status" value="1"/>
</dbReference>
<evidence type="ECO:0000256" key="12">
    <source>
        <dbReference type="ARBA" id="ARBA00023136"/>
    </source>
</evidence>
<comment type="caution">
    <text evidence="17">The sequence shown here is derived from an EMBL/GenBank/DDBJ whole genome shotgun (WGS) entry which is preliminary data.</text>
</comment>
<dbReference type="EMBL" id="VCAU01000057">
    <property type="protein sequence ID" value="KAF9887693.1"/>
    <property type="molecule type" value="Genomic_DNA"/>
</dbReference>
<feature type="transmembrane region" description="Helical" evidence="15">
    <location>
        <begin position="359"/>
        <end position="382"/>
    </location>
</feature>
<evidence type="ECO:0000256" key="8">
    <source>
        <dbReference type="ARBA" id="ARBA00022692"/>
    </source>
</evidence>
<evidence type="ECO:0000256" key="13">
    <source>
        <dbReference type="ARBA" id="ARBA00023277"/>
    </source>
</evidence>
<keyword evidence="7" id="KW-0964">Secreted</keyword>
<dbReference type="PANTHER" id="PTHR23502:SF2">
    <property type="entry name" value="TRANSPORTER, PUTATIVE (AFU_ORTHOLOGUE AFUA_2G08910)-RELATED"/>
    <property type="match status" value="1"/>
</dbReference>